<keyword evidence="3 6" id="KW-0732">Signal</keyword>
<dbReference type="InterPro" id="IPR030678">
    <property type="entry name" value="Peptide/Ni-bd"/>
</dbReference>
<dbReference type="InterPro" id="IPR000914">
    <property type="entry name" value="SBP_5_dom"/>
</dbReference>
<gene>
    <name evidence="8" type="ORF">KPSA1_04976</name>
</gene>
<dbReference type="CDD" id="cd08515">
    <property type="entry name" value="PBP2_NikA_DppA_OppA_like_10"/>
    <property type="match status" value="1"/>
</dbReference>
<evidence type="ECO:0000256" key="1">
    <source>
        <dbReference type="ARBA" id="ARBA00005695"/>
    </source>
</evidence>
<accession>A0A2V0QMN5</accession>
<comment type="similarity">
    <text evidence="1">Belongs to the bacterial solute-binding protein 5 family.</text>
</comment>
<evidence type="ECO:0000313" key="9">
    <source>
        <dbReference type="Proteomes" id="UP000247480"/>
    </source>
</evidence>
<dbReference type="Pfam" id="PF00496">
    <property type="entry name" value="SBP_bac_5"/>
    <property type="match status" value="1"/>
</dbReference>
<dbReference type="PROSITE" id="PS01040">
    <property type="entry name" value="SBP_BACTERIAL_5"/>
    <property type="match status" value="1"/>
</dbReference>
<dbReference type="PANTHER" id="PTHR30290:SF9">
    <property type="entry name" value="OLIGOPEPTIDE-BINDING PROTEIN APPA"/>
    <property type="match status" value="1"/>
</dbReference>
<dbReference type="GO" id="GO:0015031">
    <property type="term" value="P:protein transport"/>
    <property type="evidence" value="ECO:0007669"/>
    <property type="project" value="UniProtKB-KW"/>
</dbReference>
<dbReference type="RefSeq" id="WP_110459688.1">
    <property type="nucleotide sequence ID" value="NZ_AP019411.1"/>
</dbReference>
<evidence type="ECO:0000256" key="4">
    <source>
        <dbReference type="ARBA" id="ARBA00022856"/>
    </source>
</evidence>
<reference evidence="8 9" key="1">
    <citation type="submission" date="2018-04" db="EMBL/GenBank/DDBJ databases">
        <title>Draft genome sequence of Pseudomonas syringae pv. actinidiae biovar 1 strains isolated from kiwifruit in Kagawa prefecture.</title>
        <authorList>
            <person name="Tabuchi M."/>
            <person name="Saito M."/>
            <person name="Fujiwara S."/>
            <person name="Sasa N."/>
            <person name="Akimitsu K."/>
            <person name="Gomi K."/>
            <person name="Konishi-Sugita S."/>
            <person name="Hamano K."/>
            <person name="Kataoka I."/>
        </authorList>
    </citation>
    <scope>NUCLEOTIDE SEQUENCE [LARGE SCALE GENOMIC DNA]</scope>
    <source>
        <strain evidence="8 9">MAFF212206</strain>
    </source>
</reference>
<keyword evidence="2" id="KW-0813">Transport</keyword>
<sequence>MFLKKFKLGLLVSAIAFASAAHAGKSTDTLVFASDSEPDNISQYHNNLREGTILGSLIWDGLVYRDPNTGEYLPSLASGWKMVDDSTVDFDIREGVKFHDGSAMTADDVVFTLNFVTKPESKIITLQTVSWIKSAEKLGDYKVRLHMKAPFPPALEYLATSVPIYPKAYIEKVGMEGFSAKPIGTGPYKVTSIAHGVGVKFDKNPDYFKDSPQGQPQIGHVEFRVIPDAETRIAELMTGGIDWAWRVAPDQAAHLKEMPNLTLKSGGTMRIAFLTLDVKGTSAPNSPFKDVRVRQAVNYAIGKEGIASELIGGEAKPLDAACFPGQFGCNASAAVHYAYDPKKAKQLLAEAGYPDGFETDLFAYRDRDVAEAIIGNLRAVGIKANLRYLKYAALRDQQLKGQAPMSLQAWGSYSIQDASASTGSWFSGSSDDTVKDPEVVQWVTTANTSQDPNVRKENYSRALAKISKEAYWAPLFNYSLSYAYGSDLIFKPYPDELPRFAQSKWK</sequence>
<dbReference type="PIRSF" id="PIRSF002741">
    <property type="entry name" value="MppA"/>
    <property type="match status" value="1"/>
</dbReference>
<dbReference type="GO" id="GO:0030288">
    <property type="term" value="C:outer membrane-bounded periplasmic space"/>
    <property type="evidence" value="ECO:0007669"/>
    <property type="project" value="UniProtKB-ARBA"/>
</dbReference>
<dbReference type="GO" id="GO:0043190">
    <property type="term" value="C:ATP-binding cassette (ABC) transporter complex"/>
    <property type="evidence" value="ECO:0007669"/>
    <property type="project" value="InterPro"/>
</dbReference>
<protein>
    <submittedName>
        <fullName evidence="8">Periplasmic component</fullName>
    </submittedName>
</protein>
<evidence type="ECO:0000259" key="7">
    <source>
        <dbReference type="Pfam" id="PF00496"/>
    </source>
</evidence>
<dbReference type="GO" id="GO:1904680">
    <property type="term" value="F:peptide transmembrane transporter activity"/>
    <property type="evidence" value="ECO:0007669"/>
    <property type="project" value="TreeGrafter"/>
</dbReference>
<keyword evidence="4" id="KW-0571">Peptide transport</keyword>
<dbReference type="InterPro" id="IPR023765">
    <property type="entry name" value="SBP_5_CS"/>
</dbReference>
<dbReference type="Gene3D" id="3.40.190.10">
    <property type="entry name" value="Periplasmic binding protein-like II"/>
    <property type="match status" value="1"/>
</dbReference>
<dbReference type="Gene3D" id="3.10.105.10">
    <property type="entry name" value="Dipeptide-binding Protein, Domain 3"/>
    <property type="match status" value="1"/>
</dbReference>
<evidence type="ECO:0000313" key="8">
    <source>
        <dbReference type="EMBL" id="GBH11535.1"/>
    </source>
</evidence>
<dbReference type="SUPFAM" id="SSF53850">
    <property type="entry name" value="Periplasmic binding protein-like II"/>
    <property type="match status" value="1"/>
</dbReference>
<evidence type="ECO:0000256" key="6">
    <source>
        <dbReference type="SAM" id="SignalP"/>
    </source>
</evidence>
<dbReference type="EMBL" id="BGJZ01000244">
    <property type="protein sequence ID" value="GBH11535.1"/>
    <property type="molecule type" value="Genomic_DNA"/>
</dbReference>
<evidence type="ECO:0000256" key="5">
    <source>
        <dbReference type="ARBA" id="ARBA00022927"/>
    </source>
</evidence>
<feature type="chain" id="PRO_5016074181" evidence="6">
    <location>
        <begin position="24"/>
        <end position="506"/>
    </location>
</feature>
<evidence type="ECO:0000256" key="3">
    <source>
        <dbReference type="ARBA" id="ARBA00022729"/>
    </source>
</evidence>
<comment type="caution">
    <text evidence="8">The sequence shown here is derived from an EMBL/GenBank/DDBJ whole genome shotgun (WGS) entry which is preliminary data.</text>
</comment>
<dbReference type="GO" id="GO:0015833">
    <property type="term" value="P:peptide transport"/>
    <property type="evidence" value="ECO:0007669"/>
    <property type="project" value="UniProtKB-KW"/>
</dbReference>
<dbReference type="PANTHER" id="PTHR30290">
    <property type="entry name" value="PERIPLASMIC BINDING COMPONENT OF ABC TRANSPORTER"/>
    <property type="match status" value="1"/>
</dbReference>
<dbReference type="InterPro" id="IPR039424">
    <property type="entry name" value="SBP_5"/>
</dbReference>
<dbReference type="AlphaFoldDB" id="A0A2V0QMN5"/>
<feature type="domain" description="Solute-binding protein family 5" evidence="7">
    <location>
        <begin position="72"/>
        <end position="429"/>
    </location>
</feature>
<proteinExistence type="inferred from homology"/>
<organism evidence="8 9">
    <name type="scientific">Pseudomonas syringae pv. actinidiae</name>
    <dbReference type="NCBI Taxonomy" id="103796"/>
    <lineage>
        <taxon>Bacteria</taxon>
        <taxon>Pseudomonadati</taxon>
        <taxon>Pseudomonadota</taxon>
        <taxon>Gammaproteobacteria</taxon>
        <taxon>Pseudomonadales</taxon>
        <taxon>Pseudomonadaceae</taxon>
        <taxon>Pseudomonas</taxon>
        <taxon>Pseudomonas syringae</taxon>
    </lineage>
</organism>
<name>A0A2V0QMN5_PSESF</name>
<dbReference type="Proteomes" id="UP000247480">
    <property type="component" value="Unassembled WGS sequence"/>
</dbReference>
<evidence type="ECO:0000256" key="2">
    <source>
        <dbReference type="ARBA" id="ARBA00022448"/>
    </source>
</evidence>
<feature type="signal peptide" evidence="6">
    <location>
        <begin position="1"/>
        <end position="23"/>
    </location>
</feature>
<keyword evidence="5" id="KW-0653">Protein transport</keyword>